<name>A0A644ZB64_9ZZZZ</name>
<comment type="caution">
    <text evidence="1">The sequence shown here is derived from an EMBL/GenBank/DDBJ whole genome shotgun (WGS) entry which is preliminary data.</text>
</comment>
<reference evidence="1" key="1">
    <citation type="submission" date="2019-08" db="EMBL/GenBank/DDBJ databases">
        <authorList>
            <person name="Kucharzyk K."/>
            <person name="Murdoch R.W."/>
            <person name="Higgins S."/>
            <person name="Loffler F."/>
        </authorList>
    </citation>
    <scope>NUCLEOTIDE SEQUENCE</scope>
</reference>
<proteinExistence type="predicted"/>
<sequence>MGDFRGHQSLIGVDHTGQVRQICRAVPDVVDVFGGSSVAGMVVGLGVGAAVPGKHASGFIRRPVGDFISLIQTAVYLAVGCIAQVKAIAAMLVKGNSGVGPGADRLCLQGLQRPGVAHFVGNNALDIVLQRQDVHHREVSPVQPLIAEAAVIPKALKPGDRFQPVRQPRTDSKGAAVPAVKLKQDFCRFRSHSRHAKGAGAHDGGIGNAQGGLGAHRPVPAAIGARADIVGAAGPGYKAAADGISRRFRRLKAAVAARQLNVIAADDGVAARGRGVIISPALKIEVLGFQHGNLLFLSIPQRDKLKTVAEVPEAIAAVYAVLQVRAGQDRAAVK</sequence>
<protein>
    <submittedName>
        <fullName evidence="1">Uncharacterized protein</fullName>
    </submittedName>
</protein>
<evidence type="ECO:0000313" key="1">
    <source>
        <dbReference type="EMBL" id="MPM37528.1"/>
    </source>
</evidence>
<accession>A0A644ZB64</accession>
<gene>
    <name evidence="1" type="ORF">SDC9_84146</name>
</gene>
<dbReference type="AlphaFoldDB" id="A0A644ZB64"/>
<dbReference type="EMBL" id="VSSQ01007981">
    <property type="protein sequence ID" value="MPM37528.1"/>
    <property type="molecule type" value="Genomic_DNA"/>
</dbReference>
<organism evidence="1">
    <name type="scientific">bioreactor metagenome</name>
    <dbReference type="NCBI Taxonomy" id="1076179"/>
    <lineage>
        <taxon>unclassified sequences</taxon>
        <taxon>metagenomes</taxon>
        <taxon>ecological metagenomes</taxon>
    </lineage>
</organism>